<dbReference type="InterPro" id="IPR051199">
    <property type="entry name" value="LPS_LOS_Heptosyltrfase"/>
</dbReference>
<dbReference type="Pfam" id="PF01075">
    <property type="entry name" value="Glyco_transf_9"/>
    <property type="match status" value="1"/>
</dbReference>
<dbReference type="Proteomes" id="UP000282297">
    <property type="component" value="Chromosome"/>
</dbReference>
<dbReference type="SUPFAM" id="SSF53756">
    <property type="entry name" value="UDP-Glycosyltransferase/glycogen phosphorylase"/>
    <property type="match status" value="1"/>
</dbReference>
<dbReference type="CDD" id="cd03789">
    <property type="entry name" value="GT9_LPS_heptosyltransferase"/>
    <property type="match status" value="1"/>
</dbReference>
<proteinExistence type="predicted"/>
<name>A0A3G8WIZ3_9FLAO</name>
<evidence type="ECO:0000313" key="4">
    <source>
        <dbReference type="Proteomes" id="UP000282297"/>
    </source>
</evidence>
<dbReference type="EMBL" id="CP034171">
    <property type="protein sequence ID" value="AZI20473.1"/>
    <property type="molecule type" value="Genomic_DNA"/>
</dbReference>
<dbReference type="InterPro" id="IPR002201">
    <property type="entry name" value="Glyco_trans_9"/>
</dbReference>
<reference evidence="4" key="1">
    <citation type="submission" date="2018-11" db="EMBL/GenBank/DDBJ databases">
        <title>Proposal to divide the Flavobacteriaceae and reorganize its genera based on Amino Acid Identity values calculated from whole genome sequences.</title>
        <authorList>
            <person name="Nicholson A.C."/>
            <person name="Gulvik C.A."/>
            <person name="Whitney A.M."/>
            <person name="Humrighouse B.W."/>
            <person name="Bell M."/>
            <person name="Holmes B."/>
            <person name="Steigerwalt A.B."/>
            <person name="Villarma A."/>
            <person name="Sheth M."/>
            <person name="Batra D."/>
            <person name="Pryor J."/>
            <person name="Bernardet J.-F."/>
            <person name="Hugo C."/>
            <person name="Kampfer P."/>
            <person name="Newman J.D."/>
            <person name="McQuiston J.R."/>
        </authorList>
    </citation>
    <scope>NUCLEOTIDE SEQUENCE [LARGE SCALE GENOMIC DNA]</scope>
    <source>
        <strain evidence="4">H4753</strain>
    </source>
</reference>
<dbReference type="GO" id="GO:0005829">
    <property type="term" value="C:cytosol"/>
    <property type="evidence" value="ECO:0007669"/>
    <property type="project" value="TreeGrafter"/>
</dbReference>
<evidence type="ECO:0000256" key="2">
    <source>
        <dbReference type="ARBA" id="ARBA00022679"/>
    </source>
</evidence>
<dbReference type="GO" id="GO:0008713">
    <property type="term" value="F:ADP-heptose-lipopolysaccharide heptosyltransferase activity"/>
    <property type="evidence" value="ECO:0007669"/>
    <property type="project" value="TreeGrafter"/>
</dbReference>
<dbReference type="PANTHER" id="PTHR30160">
    <property type="entry name" value="TETRAACYLDISACCHARIDE 4'-KINASE-RELATED"/>
    <property type="match status" value="1"/>
</dbReference>
<dbReference type="Gene3D" id="3.40.50.2000">
    <property type="entry name" value="Glycogen Phosphorylase B"/>
    <property type="match status" value="2"/>
</dbReference>
<dbReference type="AlphaFoldDB" id="A0A3G8WIZ3"/>
<evidence type="ECO:0000256" key="1">
    <source>
        <dbReference type="ARBA" id="ARBA00022676"/>
    </source>
</evidence>
<accession>A0A3G8WIZ3</accession>
<keyword evidence="1" id="KW-0328">Glycosyltransferase</keyword>
<gene>
    <name evidence="3" type="ORF">EIH08_06870</name>
</gene>
<protein>
    <submittedName>
        <fullName evidence="3">Lipopolysaccharide heptosyltransferase family protein</fullName>
    </submittedName>
</protein>
<evidence type="ECO:0000313" key="3">
    <source>
        <dbReference type="EMBL" id="AZI20473.1"/>
    </source>
</evidence>
<organism evidence="3 4">
    <name type="scientific">Chryseobacterium taklimakanense</name>
    <dbReference type="NCBI Taxonomy" id="536441"/>
    <lineage>
        <taxon>Bacteria</taxon>
        <taxon>Pseudomonadati</taxon>
        <taxon>Bacteroidota</taxon>
        <taxon>Flavobacteriia</taxon>
        <taxon>Flavobacteriales</taxon>
        <taxon>Weeksellaceae</taxon>
        <taxon>Chryseobacterium group</taxon>
        <taxon>Chryseobacterium</taxon>
    </lineage>
</organism>
<dbReference type="GO" id="GO:0009244">
    <property type="term" value="P:lipopolysaccharide core region biosynthetic process"/>
    <property type="evidence" value="ECO:0007669"/>
    <property type="project" value="TreeGrafter"/>
</dbReference>
<keyword evidence="2 3" id="KW-0808">Transferase</keyword>
<sequence length="331" mass="38322">MKILVIQKKLMGDVLICSVVFQFLKEKFPQAELHYLIDKKYHQVVEHHRYIDKFLFFGKSFSDTLKAVKSEKYDIIIDTYSKIETALISFLSGAKKRISYYKSYTRYFYTNPVHRRKKAISDLTTTTIEHRLQLLEPLGIPFRIAKPEILLTDSERRNAEATIEKFSPNPGKKVMISTFGSSPEKTYPLAFMTEVIEEIAKEDVVIFCNYLPNQKTQFDEFFVTLSVNAQSKISKDFDTKNLREFIAVLSFCDALVGNEGGSTNISKALGVPTFTIFSPQVAKKSWNWFDDGIKNDSVHLHDYVTESDSYDDFKPEFFKDKLHNFIAQNLR</sequence>
<dbReference type="RefSeq" id="WP_124784674.1">
    <property type="nucleotide sequence ID" value="NZ_CP034171.1"/>
</dbReference>